<accession>A0A2T2ZTR1</accession>
<evidence type="ECO:0000313" key="3">
    <source>
        <dbReference type="Proteomes" id="UP000241462"/>
    </source>
</evidence>
<sequence length="195" mass="21390">MMQPEGIGDAGDFSMEILRERRGLERHPYIPIASWPCHPGEVGREGAGQARPRSSTRRKSCESECGYACLCMAIAGGDGSGGATRRRRRRKSSSNSNSTSTSTHNSNRSSSSTSTSTWYAVSKRMSFAWACKRDAVEPCQDGACMPIPVLILGCCCGDTPEWLSPKSRPTRLQIDPAFALKRLQQALLKSWACRR</sequence>
<evidence type="ECO:0000256" key="1">
    <source>
        <dbReference type="SAM" id="MobiDB-lite"/>
    </source>
</evidence>
<proteinExistence type="predicted"/>
<dbReference type="InParanoid" id="A0A2T2ZTR1"/>
<dbReference type="EMBL" id="KZ678707">
    <property type="protein sequence ID" value="PSR76449.1"/>
    <property type="molecule type" value="Genomic_DNA"/>
</dbReference>
<gene>
    <name evidence="2" type="ORF">BD289DRAFT_172949</name>
</gene>
<protein>
    <submittedName>
        <fullName evidence="2">Uncharacterized protein</fullName>
    </submittedName>
</protein>
<keyword evidence="3" id="KW-1185">Reference proteome</keyword>
<dbReference type="Proteomes" id="UP000241462">
    <property type="component" value="Unassembled WGS sequence"/>
</dbReference>
<evidence type="ECO:0000313" key="2">
    <source>
        <dbReference type="EMBL" id="PSR76449.1"/>
    </source>
</evidence>
<name>A0A2T2ZTR1_9PEZI</name>
<feature type="compositionally biased region" description="Low complexity" evidence="1">
    <location>
        <begin position="93"/>
        <end position="115"/>
    </location>
</feature>
<dbReference type="AlphaFoldDB" id="A0A2T2ZTR1"/>
<reference evidence="2 3" key="1">
    <citation type="journal article" date="2018" name="Mycol. Prog.">
        <title>Coniella lustricola, a new species from submerged detritus.</title>
        <authorList>
            <person name="Raudabaugh D.B."/>
            <person name="Iturriaga T."/>
            <person name="Carver A."/>
            <person name="Mondo S."/>
            <person name="Pangilinan J."/>
            <person name="Lipzen A."/>
            <person name="He G."/>
            <person name="Amirebrahimi M."/>
            <person name="Grigoriev I.V."/>
            <person name="Miller A.N."/>
        </authorList>
    </citation>
    <scope>NUCLEOTIDE SEQUENCE [LARGE SCALE GENOMIC DNA]</scope>
    <source>
        <strain evidence="2 3">B22-T-1</strain>
    </source>
</reference>
<feature type="region of interest" description="Disordered" evidence="1">
    <location>
        <begin position="78"/>
        <end position="115"/>
    </location>
</feature>
<organism evidence="2 3">
    <name type="scientific">Coniella lustricola</name>
    <dbReference type="NCBI Taxonomy" id="2025994"/>
    <lineage>
        <taxon>Eukaryota</taxon>
        <taxon>Fungi</taxon>
        <taxon>Dikarya</taxon>
        <taxon>Ascomycota</taxon>
        <taxon>Pezizomycotina</taxon>
        <taxon>Sordariomycetes</taxon>
        <taxon>Sordariomycetidae</taxon>
        <taxon>Diaporthales</taxon>
        <taxon>Schizoparmaceae</taxon>
        <taxon>Coniella</taxon>
    </lineage>
</organism>